<keyword evidence="2" id="KW-1185">Reference proteome</keyword>
<dbReference type="EMBL" id="ML733462">
    <property type="protein sequence ID" value="KAB8217514.1"/>
    <property type="molecule type" value="Genomic_DNA"/>
</dbReference>
<sequence length="212" mass="24410">MGIEAHICYLERQHLLTPELDEPSLIPPKRINMNLENEPHMSFHLIEIIEQILLETDARTLLTSLSPALFFNPSLNMHHPRITNPSVREIMGKFAALTEGNLAYFVQRPDGEGCCHSSRPCRLSKYAMLTQILYGILKFSSTLLHRPIYPAILLHDGSVLDADEKCDLFVYDPEYTPCQLSWVEDEPASVMNILSERLEDCYSTVRRDPRRW</sequence>
<reference evidence="1 2" key="1">
    <citation type="submission" date="2019-04" db="EMBL/GenBank/DDBJ databases">
        <title>Fungal friends and foes A comparative genomics study of 23 Aspergillus species from section Flavi.</title>
        <authorList>
            <consortium name="DOE Joint Genome Institute"/>
            <person name="Kjaerbolling I."/>
            <person name="Vesth T.C."/>
            <person name="Frisvad J.C."/>
            <person name="Nybo J.L."/>
            <person name="Theobald S."/>
            <person name="Kildgaard S."/>
            <person name="Petersen T.I."/>
            <person name="Kuo A."/>
            <person name="Sato A."/>
            <person name="Lyhne E.K."/>
            <person name="Kogle M.E."/>
            <person name="Wiebenga A."/>
            <person name="Kun R.S."/>
            <person name="Lubbers R.J."/>
            <person name="Makela M.R."/>
            <person name="Barry K."/>
            <person name="Chovatia M."/>
            <person name="Clum A."/>
            <person name="Daum C."/>
            <person name="Haridas S."/>
            <person name="He G."/>
            <person name="LaButti K."/>
            <person name="Lipzen A."/>
            <person name="Mondo S."/>
            <person name="Pangilinan J."/>
            <person name="Riley R."/>
            <person name="Salamov A."/>
            <person name="Simmons B.A."/>
            <person name="Magnuson J.K."/>
            <person name="Henrissat B."/>
            <person name="Mortensen U.H."/>
            <person name="Larsen T.O."/>
            <person name="De vries R.P."/>
            <person name="Grigoriev I.V."/>
            <person name="Machida M."/>
            <person name="Baker S.E."/>
            <person name="Andersen M.R."/>
        </authorList>
    </citation>
    <scope>NUCLEOTIDE SEQUENCE [LARGE SCALE GENOMIC DNA]</scope>
    <source>
        <strain evidence="1 2">CBS 126849</strain>
    </source>
</reference>
<dbReference type="Proteomes" id="UP000326799">
    <property type="component" value="Unassembled WGS sequence"/>
</dbReference>
<evidence type="ECO:0000313" key="2">
    <source>
        <dbReference type="Proteomes" id="UP000326799"/>
    </source>
</evidence>
<dbReference type="AlphaFoldDB" id="A0A5N6EL58"/>
<proteinExistence type="predicted"/>
<accession>A0A5N6EL58</accession>
<name>A0A5N6EL58_9EURO</name>
<evidence type="ECO:0000313" key="1">
    <source>
        <dbReference type="EMBL" id="KAB8217514.1"/>
    </source>
</evidence>
<organism evidence="1 2">
    <name type="scientific">Aspergillus novoparasiticus</name>
    <dbReference type="NCBI Taxonomy" id="986946"/>
    <lineage>
        <taxon>Eukaryota</taxon>
        <taxon>Fungi</taxon>
        <taxon>Dikarya</taxon>
        <taxon>Ascomycota</taxon>
        <taxon>Pezizomycotina</taxon>
        <taxon>Eurotiomycetes</taxon>
        <taxon>Eurotiomycetidae</taxon>
        <taxon>Eurotiales</taxon>
        <taxon>Aspergillaceae</taxon>
        <taxon>Aspergillus</taxon>
        <taxon>Aspergillus subgen. Circumdati</taxon>
    </lineage>
</organism>
<gene>
    <name evidence="1" type="ORF">BDV33DRAFT_193457</name>
</gene>
<protein>
    <submittedName>
        <fullName evidence="1">Uncharacterized protein</fullName>
    </submittedName>
</protein>